<organism evidence="1">
    <name type="scientific">Ixodes ricinus</name>
    <name type="common">Common tick</name>
    <name type="synonym">Acarus ricinus</name>
    <dbReference type="NCBI Taxonomy" id="34613"/>
    <lineage>
        <taxon>Eukaryota</taxon>
        <taxon>Metazoa</taxon>
        <taxon>Ecdysozoa</taxon>
        <taxon>Arthropoda</taxon>
        <taxon>Chelicerata</taxon>
        <taxon>Arachnida</taxon>
        <taxon>Acari</taxon>
        <taxon>Parasitiformes</taxon>
        <taxon>Ixodida</taxon>
        <taxon>Ixodoidea</taxon>
        <taxon>Ixodidae</taxon>
        <taxon>Ixodinae</taxon>
        <taxon>Ixodes</taxon>
    </lineage>
</organism>
<protein>
    <submittedName>
        <fullName evidence="1">Putative secreted protein</fullName>
    </submittedName>
</protein>
<accession>A0A147BRS5</accession>
<dbReference type="AlphaFoldDB" id="A0A147BRS5"/>
<evidence type="ECO:0000313" key="1">
    <source>
        <dbReference type="EMBL" id="JAR93468.1"/>
    </source>
</evidence>
<name>A0A147BRS5_IXORI</name>
<proteinExistence type="predicted"/>
<sequence>MMRVGTRVAVVTPPVLPLGASVTVATVPPCCCCWEDFCSMACSCICVAGLTVVAPPTVPPDVTAPDTRKFWLTGSTCLMICWTVMAVAEGRALPLAPPEEPCCTICTVPSWAASPGEEPLLCSWACESPGTFCVCRVTLRCCCCSRCC</sequence>
<dbReference type="EMBL" id="GEGO01001936">
    <property type="protein sequence ID" value="JAR93468.1"/>
    <property type="molecule type" value="Transcribed_RNA"/>
</dbReference>
<reference evidence="1" key="1">
    <citation type="journal article" date="2018" name="PLoS Negl. Trop. Dis.">
        <title>Sialome diversity of ticks revealed by RNAseq of single tick salivary glands.</title>
        <authorList>
            <person name="Perner J."/>
            <person name="Kropackova S."/>
            <person name="Kopacek P."/>
            <person name="Ribeiro J.M."/>
        </authorList>
    </citation>
    <scope>NUCLEOTIDE SEQUENCE</scope>
    <source>
        <strain evidence="1">Siblings of single egg batch collected in Ceske Budejovice</strain>
        <tissue evidence="1">Salivary glands</tissue>
    </source>
</reference>